<feature type="non-terminal residue" evidence="1">
    <location>
        <position position="194"/>
    </location>
</feature>
<dbReference type="EMBL" id="JBJQND010000005">
    <property type="protein sequence ID" value="KAL3877066.1"/>
    <property type="molecule type" value="Genomic_DNA"/>
</dbReference>
<comment type="caution">
    <text evidence="1">The sequence shown here is derived from an EMBL/GenBank/DDBJ whole genome shotgun (WGS) entry which is preliminary data.</text>
</comment>
<organism evidence="1 2">
    <name type="scientific">Sinanodonta woodiana</name>
    <name type="common">Chinese pond mussel</name>
    <name type="synonym">Anodonta woodiana</name>
    <dbReference type="NCBI Taxonomy" id="1069815"/>
    <lineage>
        <taxon>Eukaryota</taxon>
        <taxon>Metazoa</taxon>
        <taxon>Spiralia</taxon>
        <taxon>Lophotrochozoa</taxon>
        <taxon>Mollusca</taxon>
        <taxon>Bivalvia</taxon>
        <taxon>Autobranchia</taxon>
        <taxon>Heteroconchia</taxon>
        <taxon>Palaeoheterodonta</taxon>
        <taxon>Unionida</taxon>
        <taxon>Unionoidea</taxon>
        <taxon>Unionidae</taxon>
        <taxon>Unioninae</taxon>
        <taxon>Sinanodonta</taxon>
    </lineage>
</organism>
<proteinExistence type="predicted"/>
<protein>
    <submittedName>
        <fullName evidence="1">Uncharacterized protein</fullName>
    </submittedName>
</protein>
<dbReference type="Proteomes" id="UP001634394">
    <property type="component" value="Unassembled WGS sequence"/>
</dbReference>
<gene>
    <name evidence="1" type="ORF">ACJMK2_034821</name>
</gene>
<evidence type="ECO:0000313" key="1">
    <source>
        <dbReference type="EMBL" id="KAL3877066.1"/>
    </source>
</evidence>
<reference evidence="1 2" key="1">
    <citation type="submission" date="2024-11" db="EMBL/GenBank/DDBJ databases">
        <title>Chromosome-level genome assembly of the freshwater bivalve Anodonta woodiana.</title>
        <authorList>
            <person name="Chen X."/>
        </authorList>
    </citation>
    <scope>NUCLEOTIDE SEQUENCE [LARGE SCALE GENOMIC DNA]</scope>
    <source>
        <strain evidence="1">MN2024</strain>
        <tissue evidence="1">Gills</tissue>
    </source>
</reference>
<name>A0ABD3WUB8_SINWO</name>
<sequence length="194" mass="22456">MTAESLTTKLARERLSAIKRFIPLRDRVRDKLQQRQESQIDFSESSEQLFAPITTATRDVKTATERAIYGDIPVEGQRRETSVIGALEKIAAETEKTQQGIKELQTQREIERLGDIDVSTETQEVASETAAEKTPRVSFIDKLTENAIEQIRRPQLQKPDDYADFGEFAAKSYFQREDFLKDEYKRSKIKRDHW</sequence>
<dbReference type="AlphaFoldDB" id="A0ABD3WUB8"/>
<accession>A0ABD3WUB8</accession>
<keyword evidence="2" id="KW-1185">Reference proteome</keyword>
<evidence type="ECO:0000313" key="2">
    <source>
        <dbReference type="Proteomes" id="UP001634394"/>
    </source>
</evidence>